<evidence type="ECO:0000256" key="8">
    <source>
        <dbReference type="ARBA" id="ARBA00023136"/>
    </source>
</evidence>
<evidence type="ECO:0000256" key="10">
    <source>
        <dbReference type="RuleBase" id="RU364005"/>
    </source>
</evidence>
<evidence type="ECO:0000256" key="4">
    <source>
        <dbReference type="ARBA" id="ARBA00022692"/>
    </source>
</evidence>
<dbReference type="RefSeq" id="WP_245137545.1">
    <property type="nucleotide sequence ID" value="NZ_CP128477.1"/>
</dbReference>
<dbReference type="InterPro" id="IPR003684">
    <property type="entry name" value="Porin_alphabac"/>
</dbReference>
<gene>
    <name evidence="11" type="ORF">MKJ03_17875</name>
</gene>
<evidence type="ECO:0000313" key="12">
    <source>
        <dbReference type="Proteomes" id="UP001522662"/>
    </source>
</evidence>
<protein>
    <recommendedName>
        <fullName evidence="10">Porin</fullName>
    </recommendedName>
</protein>
<keyword evidence="8 10" id="KW-0472">Membrane</keyword>
<keyword evidence="2 10" id="KW-0813">Transport</keyword>
<dbReference type="InterPro" id="IPR023614">
    <property type="entry name" value="Porin_dom_sf"/>
</dbReference>
<dbReference type="EMBL" id="JALAYX010000005">
    <property type="protein sequence ID" value="MCJ8240205.1"/>
    <property type="molecule type" value="Genomic_DNA"/>
</dbReference>
<proteinExistence type="inferred from homology"/>
<evidence type="ECO:0000256" key="2">
    <source>
        <dbReference type="ARBA" id="ARBA00022448"/>
    </source>
</evidence>
<keyword evidence="5 10" id="KW-0732">Signal</keyword>
<geneLocation type="plasmid" evidence="11">
    <name>unnamed</name>
</geneLocation>
<evidence type="ECO:0000256" key="5">
    <source>
        <dbReference type="ARBA" id="ARBA00022729"/>
    </source>
</evidence>
<keyword evidence="9 10" id="KW-0998">Cell outer membrane</keyword>
<comment type="similarity">
    <text evidence="1 10">Belongs to the alphaproteobacteria porin family.</text>
</comment>
<evidence type="ECO:0000313" key="11">
    <source>
        <dbReference type="EMBL" id="MCJ8240205.1"/>
    </source>
</evidence>
<feature type="chain" id="PRO_5044964826" description="Porin" evidence="10">
    <location>
        <begin position="23"/>
        <end position="346"/>
    </location>
</feature>
<comment type="caution">
    <text evidence="11">The sequence shown here is derived from an EMBL/GenBank/DDBJ whole genome shotgun (WGS) entry which is preliminary data.</text>
</comment>
<dbReference type="Gene3D" id="2.40.160.10">
    <property type="entry name" value="Porin"/>
    <property type="match status" value="1"/>
</dbReference>
<keyword evidence="4 10" id="KW-0812">Transmembrane</keyword>
<organism evidence="11 12">
    <name type="scientific">Peteryoungia algae</name>
    <dbReference type="NCBI Taxonomy" id="2919917"/>
    <lineage>
        <taxon>Bacteria</taxon>
        <taxon>Pseudomonadati</taxon>
        <taxon>Pseudomonadota</taxon>
        <taxon>Alphaproteobacteria</taxon>
        <taxon>Hyphomicrobiales</taxon>
        <taxon>Rhizobiaceae</taxon>
        <taxon>Peteryoungia</taxon>
    </lineage>
</organism>
<feature type="signal peptide" evidence="10">
    <location>
        <begin position="1"/>
        <end position="22"/>
    </location>
</feature>
<evidence type="ECO:0000256" key="6">
    <source>
        <dbReference type="ARBA" id="ARBA00023065"/>
    </source>
</evidence>
<evidence type="ECO:0000256" key="9">
    <source>
        <dbReference type="ARBA" id="ARBA00023237"/>
    </source>
</evidence>
<evidence type="ECO:0000256" key="3">
    <source>
        <dbReference type="ARBA" id="ARBA00022452"/>
    </source>
</evidence>
<dbReference type="Proteomes" id="UP001522662">
    <property type="component" value="Unassembled WGS sequence"/>
</dbReference>
<name>A0ABT0D467_9HYPH</name>
<comment type="domain">
    <text evidence="10">Consists of 16-stranded beta-barrel sheets, with large surface-exposed loops, that form a transmembrane pore at the center of each barrel. The pore is partially ocluded by a peptide loop that folds into the pore lumen.</text>
</comment>
<comment type="subcellular location">
    <subcellularLocation>
        <location evidence="10">Cell outer membrane</location>
        <topology evidence="10">Multi-pass membrane protein</topology>
    </subcellularLocation>
</comment>
<evidence type="ECO:0000256" key="7">
    <source>
        <dbReference type="ARBA" id="ARBA00023114"/>
    </source>
</evidence>
<evidence type="ECO:0000256" key="1">
    <source>
        <dbReference type="ARBA" id="ARBA00009521"/>
    </source>
</evidence>
<keyword evidence="3 10" id="KW-1134">Transmembrane beta strand</keyword>
<reference evidence="11 12" key="1">
    <citation type="submission" date="2022-03" db="EMBL/GenBank/DDBJ databases">
        <title>Rhizobium SSM4.3 sp. nov., isolated from Sediment (Gouqi Island).</title>
        <authorList>
            <person name="Chen G."/>
        </authorList>
    </citation>
    <scope>NUCLEOTIDE SEQUENCE [LARGE SCALE GENOMIC DNA]</scope>
    <source>
        <strain evidence="11 12">SSM4.3</strain>
        <plasmid evidence="11">unnamed</plasmid>
    </source>
</reference>
<keyword evidence="7 10" id="KW-0626">Porin</keyword>
<keyword evidence="12" id="KW-1185">Reference proteome</keyword>
<sequence>MNIKSLLLGSAAALAVVSGAQAADAIVAAEPEPMEYVRVCDAFGTGYFYIPGTETCLKIGGEVRVTLSANENSGLFGTTTTNDDWDSAVRARLSFEAKNDSELGTIGSYIRIQADSQGATTSGVGVTLDQAYITVGGFKVGRAVTFADDWGLAGESDSFFGNTKFNMASYTYSADAFTVGLGIDDLSDSGAVAGTPGFLGGGNEVGLEGVVSASLGMATVTVNGVYDFGSEEGAIAGVIAADVGPGTFALAAAWASGQSTGYDFTSEWTVGAAYTFKATDKLSITPQVVYWGDYGFNAAGNDAWGADLLVEYKLAAGLTASADVRYRDLENSGDNWDGFVRLTRSF</sequence>
<keyword evidence="6 10" id="KW-0406">Ion transport</keyword>
<dbReference type="SUPFAM" id="SSF56935">
    <property type="entry name" value="Porins"/>
    <property type="match status" value="1"/>
</dbReference>
<comment type="function">
    <text evidence="10">Forms passive diffusion pores that allow small molecular weight hydrophilic materials across the outer membrane.</text>
</comment>
<accession>A0ABT0D467</accession>
<dbReference type="Pfam" id="PF02530">
    <property type="entry name" value="Porin_2"/>
    <property type="match status" value="1"/>
</dbReference>
<keyword evidence="11" id="KW-0614">Plasmid</keyword>